<keyword evidence="7" id="KW-1185">Reference proteome</keyword>
<evidence type="ECO:0000313" key="7">
    <source>
        <dbReference type="Proteomes" id="UP001205560"/>
    </source>
</evidence>
<keyword evidence="4" id="KW-0233">DNA recombination</keyword>
<evidence type="ECO:0000256" key="4">
    <source>
        <dbReference type="ARBA" id="ARBA00023172"/>
    </source>
</evidence>
<evidence type="ECO:0000256" key="3">
    <source>
        <dbReference type="ARBA" id="ARBA00023125"/>
    </source>
</evidence>
<accession>A0ABT2ACA1</accession>
<feature type="domain" description="Tyr recombinase" evidence="5">
    <location>
        <begin position="144"/>
        <end position="378"/>
    </location>
</feature>
<dbReference type="SUPFAM" id="SSF56349">
    <property type="entry name" value="DNA breaking-rejoining enzymes"/>
    <property type="match status" value="1"/>
</dbReference>
<dbReference type="InterPro" id="IPR010998">
    <property type="entry name" value="Integrase_recombinase_N"/>
</dbReference>
<dbReference type="InterPro" id="IPR002104">
    <property type="entry name" value="Integrase_catalytic"/>
</dbReference>
<keyword evidence="2" id="KW-0229">DNA integration</keyword>
<gene>
    <name evidence="6" type="ORF">NX782_21870</name>
</gene>
<dbReference type="CDD" id="cd00397">
    <property type="entry name" value="DNA_BRE_C"/>
    <property type="match status" value="1"/>
</dbReference>
<keyword evidence="3" id="KW-0238">DNA-binding</keyword>
<comment type="caution">
    <text evidence="6">The sequence shown here is derived from an EMBL/GenBank/DDBJ whole genome shotgun (WGS) entry which is preliminary data.</text>
</comment>
<dbReference type="Gene3D" id="1.10.150.130">
    <property type="match status" value="1"/>
</dbReference>
<dbReference type="InterPro" id="IPR011010">
    <property type="entry name" value="DNA_brk_join_enz"/>
</dbReference>
<dbReference type="EMBL" id="JANUGX010000032">
    <property type="protein sequence ID" value="MCS0591843.1"/>
    <property type="molecule type" value="Genomic_DNA"/>
</dbReference>
<dbReference type="Gene3D" id="1.10.443.10">
    <property type="entry name" value="Intergrase catalytic core"/>
    <property type="match status" value="1"/>
</dbReference>
<organism evidence="6 7">
    <name type="scientific">Massilia norwichensis</name>
    <dbReference type="NCBI Taxonomy" id="1442366"/>
    <lineage>
        <taxon>Bacteria</taxon>
        <taxon>Pseudomonadati</taxon>
        <taxon>Pseudomonadota</taxon>
        <taxon>Betaproteobacteria</taxon>
        <taxon>Burkholderiales</taxon>
        <taxon>Oxalobacteraceae</taxon>
        <taxon>Telluria group</taxon>
        <taxon>Massilia</taxon>
    </lineage>
</organism>
<sequence>MDSLFHFVAPVCDYLRNLVIHEQLETSSVKTYAQYIQLFWNYLEGEGANYAEVTDKQLLTWLNQQRNRDNKIYVATARCDAIFDMYCWLEVNGYVKDIVRIPGHNDGQNFEPLLSSKRARPGKFRPSRFGVVSGVRPRANDANSVQPTPTNEDLTKLYIAADNPKNPSLTDRNHLLIDWYGQTGVRRIEAQNLTVDQIPEWSVIDDLRRDGYICELRIVKTKGGRPRHIGVLPSLLERTREWIEGPRADIVERFRRKISTYKEPKEIFISAKTGAALTLTTMSNLFAAFFGKAKVEGHGHRIRAHYLTNLLHSEIDAATALLISNGGTFKDIDWELIIRKVAERAGHRNVDSIRDYVTILKKRYQRLSGHDDLVTIDQMLKAKKQELALVEHRISKGKTELEALTKLGAKTDSSTR</sequence>
<dbReference type="PANTHER" id="PTHR30349:SF41">
    <property type="entry name" value="INTEGRASE_RECOMBINASE PROTEIN MJ0367-RELATED"/>
    <property type="match status" value="1"/>
</dbReference>
<dbReference type="PANTHER" id="PTHR30349">
    <property type="entry name" value="PHAGE INTEGRASE-RELATED"/>
    <property type="match status" value="1"/>
</dbReference>
<evidence type="ECO:0000256" key="1">
    <source>
        <dbReference type="ARBA" id="ARBA00008857"/>
    </source>
</evidence>
<dbReference type="InterPro" id="IPR013762">
    <property type="entry name" value="Integrase-like_cat_sf"/>
</dbReference>
<reference evidence="6 7" key="1">
    <citation type="submission" date="2022-08" db="EMBL/GenBank/DDBJ databases">
        <title>Reclassification of Massilia species as members of the genera Telluria, Duganella, Pseudoduganella, Mokoshia gen. nov. and Zemynaea gen. nov. using orthogonal and non-orthogonal genome-based approaches.</title>
        <authorList>
            <person name="Bowman J.P."/>
        </authorList>
    </citation>
    <scope>NUCLEOTIDE SEQUENCE [LARGE SCALE GENOMIC DNA]</scope>
    <source>
        <strain evidence="6 7">LMG 28164</strain>
    </source>
</reference>
<evidence type="ECO:0000259" key="5">
    <source>
        <dbReference type="PROSITE" id="PS51898"/>
    </source>
</evidence>
<dbReference type="PROSITE" id="PS51898">
    <property type="entry name" value="TYR_RECOMBINASE"/>
    <property type="match status" value="1"/>
</dbReference>
<dbReference type="Proteomes" id="UP001205560">
    <property type="component" value="Unassembled WGS sequence"/>
</dbReference>
<dbReference type="InterPro" id="IPR050090">
    <property type="entry name" value="Tyrosine_recombinase_XerCD"/>
</dbReference>
<proteinExistence type="inferred from homology"/>
<name>A0ABT2ACA1_9BURK</name>
<evidence type="ECO:0000256" key="2">
    <source>
        <dbReference type="ARBA" id="ARBA00022908"/>
    </source>
</evidence>
<evidence type="ECO:0000313" key="6">
    <source>
        <dbReference type="EMBL" id="MCS0591843.1"/>
    </source>
</evidence>
<dbReference type="RefSeq" id="WP_258847609.1">
    <property type="nucleotide sequence ID" value="NZ_JANUGX010000032.1"/>
</dbReference>
<protein>
    <submittedName>
        <fullName evidence="6">Site-specific integrase</fullName>
    </submittedName>
</protein>
<comment type="similarity">
    <text evidence="1">Belongs to the 'phage' integrase family.</text>
</comment>